<dbReference type="Proteomes" id="UP000187406">
    <property type="component" value="Unassembled WGS sequence"/>
</dbReference>
<organism evidence="2 3">
    <name type="scientific">Cephalotus follicularis</name>
    <name type="common">Albany pitcher plant</name>
    <dbReference type="NCBI Taxonomy" id="3775"/>
    <lineage>
        <taxon>Eukaryota</taxon>
        <taxon>Viridiplantae</taxon>
        <taxon>Streptophyta</taxon>
        <taxon>Embryophyta</taxon>
        <taxon>Tracheophyta</taxon>
        <taxon>Spermatophyta</taxon>
        <taxon>Magnoliopsida</taxon>
        <taxon>eudicotyledons</taxon>
        <taxon>Gunneridae</taxon>
        <taxon>Pentapetalae</taxon>
        <taxon>rosids</taxon>
        <taxon>fabids</taxon>
        <taxon>Oxalidales</taxon>
        <taxon>Cephalotaceae</taxon>
        <taxon>Cephalotus</taxon>
    </lineage>
</organism>
<dbReference type="InParanoid" id="A0A1Q3ALV6"/>
<dbReference type="PANTHER" id="PTHR33670">
    <property type="entry name" value="SPLICING FACTOR, PROLINE- AND GLUTAMINE-RICH-LIKE"/>
    <property type="match status" value="1"/>
</dbReference>
<proteinExistence type="predicted"/>
<evidence type="ECO:0000313" key="3">
    <source>
        <dbReference type="Proteomes" id="UP000187406"/>
    </source>
</evidence>
<feature type="region of interest" description="Disordered" evidence="1">
    <location>
        <begin position="71"/>
        <end position="132"/>
    </location>
</feature>
<sequence length="230" mass="25318">MEAMVTYLPEQSISPYKQMKNPKRNSRSFISRPTEILAPLTNIHGGFMSLPSPSLSKYSYPLPFLLHNHHHQRLQKQQQQPPLLPLPITGPHNSLPSRGRGLSSPPTSTKPNRTRTREQSLTPKKSKKTTKTNETIATQVVSAAESLIIPSTNPLGPDPNELPKDVIKVLSSSSSIAGNDLKFSGSVFTISPHPSCLPLPKFSLNHPKLSCNAEIDAGATDSLRRILRLR</sequence>
<dbReference type="OrthoDB" id="1939477at2759"/>
<dbReference type="EMBL" id="BDDD01000005">
    <property type="protein sequence ID" value="GAV56727.1"/>
    <property type="molecule type" value="Genomic_DNA"/>
</dbReference>
<name>A0A1Q3ALV6_CEPFO</name>
<keyword evidence="3" id="KW-1185">Reference proteome</keyword>
<comment type="caution">
    <text evidence="2">The sequence shown here is derived from an EMBL/GenBank/DDBJ whole genome shotgun (WGS) entry which is preliminary data.</text>
</comment>
<evidence type="ECO:0000313" key="2">
    <source>
        <dbReference type="EMBL" id="GAV56727.1"/>
    </source>
</evidence>
<evidence type="ECO:0000256" key="1">
    <source>
        <dbReference type="SAM" id="MobiDB-lite"/>
    </source>
</evidence>
<reference evidence="3" key="1">
    <citation type="submission" date="2016-04" db="EMBL/GenBank/DDBJ databases">
        <title>Cephalotus genome sequencing.</title>
        <authorList>
            <person name="Fukushima K."/>
            <person name="Hasebe M."/>
            <person name="Fang X."/>
        </authorList>
    </citation>
    <scope>NUCLEOTIDE SEQUENCE [LARGE SCALE GENOMIC DNA]</scope>
    <source>
        <strain evidence="3">cv. St1</strain>
    </source>
</reference>
<dbReference type="PANTHER" id="PTHR33670:SF14">
    <property type="entry name" value="T20H2.15 PROTEIN"/>
    <property type="match status" value="1"/>
</dbReference>
<dbReference type="Pfam" id="PF15365">
    <property type="entry name" value="PNRC"/>
    <property type="match status" value="1"/>
</dbReference>
<protein>
    <submittedName>
        <fullName evidence="2">Uncharacterized protein</fullName>
    </submittedName>
</protein>
<accession>A0A1Q3ALV6</accession>
<dbReference type="InterPro" id="IPR028322">
    <property type="entry name" value="PNRC-like_rgn"/>
</dbReference>
<dbReference type="GO" id="GO:0016071">
    <property type="term" value="P:mRNA metabolic process"/>
    <property type="evidence" value="ECO:0007669"/>
    <property type="project" value="UniProtKB-ARBA"/>
</dbReference>
<gene>
    <name evidence="2" type="ORF">CFOL_v3_00269</name>
</gene>
<dbReference type="AlphaFoldDB" id="A0A1Q3ALV6"/>